<name>A0ABY5W8Y6_9ACTN</name>
<reference evidence="2" key="1">
    <citation type="submission" date="2021-04" db="EMBL/GenBank/DDBJ databases">
        <authorList>
            <person name="Hartkoorn R.C."/>
            <person name="Beaudoing E."/>
            <person name="Hot D."/>
        </authorList>
    </citation>
    <scope>NUCLEOTIDE SEQUENCE</scope>
    <source>
        <strain evidence="2">NRRL B-16292</strain>
    </source>
</reference>
<reference evidence="2" key="2">
    <citation type="submission" date="2022-09" db="EMBL/GenBank/DDBJ databases">
        <title>Biosynthetic gene clusters of Dactylosporangioum fulvum.</title>
        <authorList>
            <person name="Caradec T."/>
        </authorList>
    </citation>
    <scope>NUCLEOTIDE SEQUENCE</scope>
    <source>
        <strain evidence="2">NRRL B-16292</strain>
    </source>
</reference>
<accession>A0ABY5W8Y6</accession>
<feature type="transmembrane region" description="Helical" evidence="1">
    <location>
        <begin position="101"/>
        <end position="120"/>
    </location>
</feature>
<evidence type="ECO:0000256" key="1">
    <source>
        <dbReference type="SAM" id="Phobius"/>
    </source>
</evidence>
<keyword evidence="3" id="KW-1185">Reference proteome</keyword>
<proteinExistence type="predicted"/>
<dbReference type="InterPro" id="IPR025597">
    <property type="entry name" value="DUF4345"/>
</dbReference>
<evidence type="ECO:0000313" key="3">
    <source>
        <dbReference type="Proteomes" id="UP001059617"/>
    </source>
</evidence>
<sequence length="125" mass="12184">MEPVKAVLFVAGLVAMAVGGFGLLAPAAFRAGYGLGAGEISELSETRAAGGGLLAVGAVLLLGAFVHWLAAPAALVGAALYAGYGLSRLLSLAADGRPDGGLLVAAAVELILAAACAVTLRAGRR</sequence>
<protein>
    <submittedName>
        <fullName evidence="2">DUF4345 family protein</fullName>
    </submittedName>
</protein>
<dbReference type="RefSeq" id="WP_259865847.1">
    <property type="nucleotide sequence ID" value="NZ_BAAAST010000003.1"/>
</dbReference>
<evidence type="ECO:0000313" key="2">
    <source>
        <dbReference type="EMBL" id="UWP86557.1"/>
    </source>
</evidence>
<feature type="transmembrane region" description="Helical" evidence="1">
    <location>
        <begin position="6"/>
        <end position="29"/>
    </location>
</feature>
<keyword evidence="1" id="KW-0812">Transmembrane</keyword>
<keyword evidence="1" id="KW-1133">Transmembrane helix</keyword>
<keyword evidence="1" id="KW-0472">Membrane</keyword>
<feature type="transmembrane region" description="Helical" evidence="1">
    <location>
        <begin position="50"/>
        <end position="81"/>
    </location>
</feature>
<dbReference type="Proteomes" id="UP001059617">
    <property type="component" value="Chromosome"/>
</dbReference>
<gene>
    <name evidence="2" type="ORF">Dfulv_20880</name>
</gene>
<organism evidence="2 3">
    <name type="scientific">Dactylosporangium fulvum</name>
    <dbReference type="NCBI Taxonomy" id="53359"/>
    <lineage>
        <taxon>Bacteria</taxon>
        <taxon>Bacillati</taxon>
        <taxon>Actinomycetota</taxon>
        <taxon>Actinomycetes</taxon>
        <taxon>Micromonosporales</taxon>
        <taxon>Micromonosporaceae</taxon>
        <taxon>Dactylosporangium</taxon>
    </lineage>
</organism>
<dbReference type="Pfam" id="PF14248">
    <property type="entry name" value="DUF4345"/>
    <property type="match status" value="1"/>
</dbReference>
<dbReference type="EMBL" id="CP073720">
    <property type="protein sequence ID" value="UWP86557.1"/>
    <property type="molecule type" value="Genomic_DNA"/>
</dbReference>